<evidence type="ECO:0000313" key="2">
    <source>
        <dbReference type="EMBL" id="KAK6932983.1"/>
    </source>
</evidence>
<evidence type="ECO:0000256" key="1">
    <source>
        <dbReference type="SAM" id="MobiDB-lite"/>
    </source>
</evidence>
<dbReference type="InterPro" id="IPR015661">
    <property type="entry name" value="Bub1/Mad3"/>
</dbReference>
<organism evidence="2 3">
    <name type="scientific">Dillenia turbinata</name>
    <dbReference type="NCBI Taxonomy" id="194707"/>
    <lineage>
        <taxon>Eukaryota</taxon>
        <taxon>Viridiplantae</taxon>
        <taxon>Streptophyta</taxon>
        <taxon>Embryophyta</taxon>
        <taxon>Tracheophyta</taxon>
        <taxon>Spermatophyta</taxon>
        <taxon>Magnoliopsida</taxon>
        <taxon>eudicotyledons</taxon>
        <taxon>Gunneridae</taxon>
        <taxon>Pentapetalae</taxon>
        <taxon>Dilleniales</taxon>
        <taxon>Dilleniaceae</taxon>
        <taxon>Dillenia</taxon>
    </lineage>
</organism>
<dbReference type="GO" id="GO:0007094">
    <property type="term" value="P:mitotic spindle assembly checkpoint signaling"/>
    <property type="evidence" value="ECO:0007669"/>
    <property type="project" value="InterPro"/>
</dbReference>
<dbReference type="PANTHER" id="PTHR14030:SF2">
    <property type="entry name" value="OS11G0128700 PROTEIN"/>
    <property type="match status" value="1"/>
</dbReference>
<name>A0AAN8VS72_9MAGN</name>
<feature type="region of interest" description="Disordered" evidence="1">
    <location>
        <begin position="101"/>
        <end position="128"/>
    </location>
</feature>
<gene>
    <name evidence="2" type="ORF">RJ641_035877</name>
</gene>
<dbReference type="PANTHER" id="PTHR14030">
    <property type="entry name" value="MITOTIC CHECKPOINT SERINE/THREONINE-PROTEIN KINASE BUB1"/>
    <property type="match status" value="1"/>
</dbReference>
<evidence type="ECO:0000313" key="3">
    <source>
        <dbReference type="Proteomes" id="UP001370490"/>
    </source>
</evidence>
<reference evidence="2 3" key="1">
    <citation type="submission" date="2023-12" db="EMBL/GenBank/DDBJ databases">
        <title>A high-quality genome assembly for Dillenia turbinata (Dilleniales).</title>
        <authorList>
            <person name="Chanderbali A."/>
        </authorList>
    </citation>
    <scope>NUCLEOTIDE SEQUENCE [LARGE SCALE GENOMIC DNA]</scope>
    <source>
        <strain evidence="2">LSX21</strain>
        <tissue evidence="2">Leaf</tissue>
    </source>
</reference>
<dbReference type="GO" id="GO:0051754">
    <property type="term" value="P:meiotic sister chromatid cohesion, centromeric"/>
    <property type="evidence" value="ECO:0007669"/>
    <property type="project" value="TreeGrafter"/>
</dbReference>
<protein>
    <submittedName>
        <fullName evidence="2">Uncharacterized protein</fullName>
    </submittedName>
</protein>
<dbReference type="Gene3D" id="1.25.40.430">
    <property type="match status" value="1"/>
</dbReference>
<comment type="caution">
    <text evidence="2">The sequence shown here is derived from an EMBL/GenBank/DDBJ whole genome shotgun (WGS) entry which is preliminary data.</text>
</comment>
<dbReference type="EMBL" id="JBAMMX010000009">
    <property type="protein sequence ID" value="KAK6932983.1"/>
    <property type="molecule type" value="Genomic_DNA"/>
</dbReference>
<proteinExistence type="predicted"/>
<dbReference type="GO" id="GO:0004672">
    <property type="term" value="F:protein kinase activity"/>
    <property type="evidence" value="ECO:0007669"/>
    <property type="project" value="TreeGrafter"/>
</dbReference>
<accession>A0AAN8VS72</accession>
<sequence>MLMLFFSEKMKKFDDADKMYHLGVQNFAEPVDELHKSYKQFLRCIEQHKNKRIQVILFVDAAVGKSDAEDACHHGLLDPTIKMKEAMNAIDSMFREPIEPVHSCRRSTRARPRSDQNPNKQLELQTGTDTCNPQQQAFKIFTDEDDDGDEVVGVDGMTDDFKQNGVFVFPNPIDSPDGCSHMEAVCSSRVKFGEDTAVCRFVGSAILDEPVVENVYHHGLVEPTINLKEAMDDINMFGKPIDFVRTRRPKDKAPERKNDGYAFSILGDDVLEPQQKQPQQKPSWKFDQHDFLSKLNAQRKPWLR</sequence>
<dbReference type="Proteomes" id="UP001370490">
    <property type="component" value="Unassembled WGS sequence"/>
</dbReference>
<feature type="compositionally biased region" description="Polar residues" evidence="1">
    <location>
        <begin position="115"/>
        <end position="128"/>
    </location>
</feature>
<keyword evidence="3" id="KW-1185">Reference proteome</keyword>
<dbReference type="AlphaFoldDB" id="A0AAN8VS72"/>